<keyword evidence="1" id="KW-0812">Transmembrane</keyword>
<feature type="transmembrane region" description="Helical" evidence="1">
    <location>
        <begin position="162"/>
        <end position="188"/>
    </location>
</feature>
<sequence>MAHFQLPREQANSTDIPEQFDENNRWFWCLGGHCHVVTGAGIFAGIFTLIGVILLGMSIFWLAQDLSGGTLFAIALITLIINALCWLGILKVGFEMLILLFFVQMALCAAAVGVILLVMSVALIMFAIEGVNASEFSLRIENANLGVISEYAAESPSNLGPVLVFLFLILLAAMAASIWICITTFHCFRYLRARRLFPYETTAQELAAGASKPYLESGLPDDHF</sequence>
<accession>A0A914XKE7</accession>
<feature type="transmembrane region" description="Helical" evidence="1">
    <location>
        <begin position="69"/>
        <end position="90"/>
    </location>
</feature>
<dbReference type="AlphaFoldDB" id="A0A914XKE7"/>
<protein>
    <submittedName>
        <fullName evidence="3">Uncharacterized protein</fullName>
    </submittedName>
</protein>
<evidence type="ECO:0000313" key="2">
    <source>
        <dbReference type="Proteomes" id="UP000887566"/>
    </source>
</evidence>
<feature type="transmembrane region" description="Helical" evidence="1">
    <location>
        <begin position="97"/>
        <end position="128"/>
    </location>
</feature>
<evidence type="ECO:0000313" key="3">
    <source>
        <dbReference type="WBParaSite" id="PSAMB.scaffold866size39945.g9252.t1"/>
    </source>
</evidence>
<feature type="transmembrane region" description="Helical" evidence="1">
    <location>
        <begin position="42"/>
        <end position="63"/>
    </location>
</feature>
<dbReference type="WBParaSite" id="PSAMB.scaffold866size39945.g9252.t1">
    <property type="protein sequence ID" value="PSAMB.scaffold866size39945.g9252.t1"/>
    <property type="gene ID" value="PSAMB.scaffold866size39945.g9252"/>
</dbReference>
<keyword evidence="2" id="KW-1185">Reference proteome</keyword>
<keyword evidence="1" id="KW-1133">Transmembrane helix</keyword>
<evidence type="ECO:0000256" key="1">
    <source>
        <dbReference type="SAM" id="Phobius"/>
    </source>
</evidence>
<organism evidence="2 3">
    <name type="scientific">Plectus sambesii</name>
    <dbReference type="NCBI Taxonomy" id="2011161"/>
    <lineage>
        <taxon>Eukaryota</taxon>
        <taxon>Metazoa</taxon>
        <taxon>Ecdysozoa</taxon>
        <taxon>Nematoda</taxon>
        <taxon>Chromadorea</taxon>
        <taxon>Plectida</taxon>
        <taxon>Plectina</taxon>
        <taxon>Plectoidea</taxon>
        <taxon>Plectidae</taxon>
        <taxon>Plectus</taxon>
    </lineage>
</organism>
<proteinExistence type="predicted"/>
<name>A0A914XKE7_9BILA</name>
<reference evidence="3" key="1">
    <citation type="submission" date="2022-11" db="UniProtKB">
        <authorList>
            <consortium name="WormBaseParasite"/>
        </authorList>
    </citation>
    <scope>IDENTIFICATION</scope>
</reference>
<dbReference type="Proteomes" id="UP000887566">
    <property type="component" value="Unplaced"/>
</dbReference>
<keyword evidence="1" id="KW-0472">Membrane</keyword>